<reference evidence="1" key="2">
    <citation type="journal article" date="2015" name="Data Brief">
        <title>Shoot transcriptome of the giant reed, Arundo donax.</title>
        <authorList>
            <person name="Barrero R.A."/>
            <person name="Guerrero F.D."/>
            <person name="Moolhuijzen P."/>
            <person name="Goolsby J.A."/>
            <person name="Tidwell J."/>
            <person name="Bellgard S.E."/>
            <person name="Bellgard M.I."/>
        </authorList>
    </citation>
    <scope>NUCLEOTIDE SEQUENCE</scope>
    <source>
        <tissue evidence="1">Shoot tissue taken approximately 20 cm above the soil surface</tissue>
    </source>
</reference>
<reference evidence="1" key="1">
    <citation type="submission" date="2014-09" db="EMBL/GenBank/DDBJ databases">
        <authorList>
            <person name="Magalhaes I.L.F."/>
            <person name="Oliveira U."/>
            <person name="Santos F.R."/>
            <person name="Vidigal T.H.D.A."/>
            <person name="Brescovit A.D."/>
            <person name="Santos A.J."/>
        </authorList>
    </citation>
    <scope>NUCLEOTIDE SEQUENCE</scope>
    <source>
        <tissue evidence="1">Shoot tissue taken approximately 20 cm above the soil surface</tissue>
    </source>
</reference>
<name>A0A0A8XR92_ARUDO</name>
<protein>
    <submittedName>
        <fullName evidence="1">Uncharacterized protein</fullName>
    </submittedName>
</protein>
<accession>A0A0A8XR92</accession>
<evidence type="ECO:0000313" key="1">
    <source>
        <dbReference type="EMBL" id="JAD15165.1"/>
    </source>
</evidence>
<dbReference type="AlphaFoldDB" id="A0A0A8XR92"/>
<sequence>MKLTNKDLCDACITLKDGVNPFVLVSLHICNSPYLSDLLL</sequence>
<dbReference type="EMBL" id="GBRH01282730">
    <property type="protein sequence ID" value="JAD15165.1"/>
    <property type="molecule type" value="Transcribed_RNA"/>
</dbReference>
<proteinExistence type="predicted"/>
<organism evidence="1">
    <name type="scientific">Arundo donax</name>
    <name type="common">Giant reed</name>
    <name type="synonym">Donax arundinaceus</name>
    <dbReference type="NCBI Taxonomy" id="35708"/>
    <lineage>
        <taxon>Eukaryota</taxon>
        <taxon>Viridiplantae</taxon>
        <taxon>Streptophyta</taxon>
        <taxon>Embryophyta</taxon>
        <taxon>Tracheophyta</taxon>
        <taxon>Spermatophyta</taxon>
        <taxon>Magnoliopsida</taxon>
        <taxon>Liliopsida</taxon>
        <taxon>Poales</taxon>
        <taxon>Poaceae</taxon>
        <taxon>PACMAD clade</taxon>
        <taxon>Arundinoideae</taxon>
        <taxon>Arundineae</taxon>
        <taxon>Arundo</taxon>
    </lineage>
</organism>